<reference evidence="11 12" key="1">
    <citation type="journal article" date="2015" name="Nature">
        <title>rRNA introns, odd ribosomes, and small enigmatic genomes across a large radiation of phyla.</title>
        <authorList>
            <person name="Brown C.T."/>
            <person name="Hug L.A."/>
            <person name="Thomas B.C."/>
            <person name="Sharon I."/>
            <person name="Castelle C.J."/>
            <person name="Singh A."/>
            <person name="Wilkins M.J."/>
            <person name="Williams K.H."/>
            <person name="Banfield J.F."/>
        </authorList>
    </citation>
    <scope>NUCLEOTIDE SEQUENCE [LARGE SCALE GENOMIC DNA]</scope>
</reference>
<evidence type="ECO:0000256" key="4">
    <source>
        <dbReference type="ARBA" id="ARBA00016014"/>
    </source>
</evidence>
<dbReference type="InterPro" id="IPR044135">
    <property type="entry name" value="Met-tRNA-FMT_C"/>
</dbReference>
<dbReference type="InterPro" id="IPR036477">
    <property type="entry name" value="Formyl_transf_N_sf"/>
</dbReference>
<gene>
    <name evidence="8" type="primary">fmt</name>
    <name evidence="11" type="ORF">US52_C0010G0009</name>
</gene>
<evidence type="ECO:0000256" key="8">
    <source>
        <dbReference type="HAMAP-Rule" id="MF_00182"/>
    </source>
</evidence>
<dbReference type="PANTHER" id="PTHR11138:SF5">
    <property type="entry name" value="METHIONYL-TRNA FORMYLTRANSFERASE, MITOCHONDRIAL"/>
    <property type="match status" value="1"/>
</dbReference>
<dbReference type="CDD" id="cd08704">
    <property type="entry name" value="Met_tRNA_FMT_C"/>
    <property type="match status" value="1"/>
</dbReference>
<keyword evidence="5 8" id="KW-0808">Transferase</keyword>
<dbReference type="InterPro" id="IPR002376">
    <property type="entry name" value="Formyl_transf_N"/>
</dbReference>
<evidence type="ECO:0000256" key="5">
    <source>
        <dbReference type="ARBA" id="ARBA00022679"/>
    </source>
</evidence>
<name>A0A0G0JH31_9BACT</name>
<dbReference type="PANTHER" id="PTHR11138">
    <property type="entry name" value="METHIONYL-TRNA FORMYLTRANSFERASE"/>
    <property type="match status" value="1"/>
</dbReference>
<dbReference type="NCBIfam" id="TIGR00460">
    <property type="entry name" value="fmt"/>
    <property type="match status" value="1"/>
</dbReference>
<proteinExistence type="inferred from homology"/>
<dbReference type="SUPFAM" id="SSF50486">
    <property type="entry name" value="FMT C-terminal domain-like"/>
    <property type="match status" value="1"/>
</dbReference>
<evidence type="ECO:0000256" key="2">
    <source>
        <dbReference type="ARBA" id="ARBA00010699"/>
    </source>
</evidence>
<feature type="domain" description="Formyl transferase C-terminal" evidence="10">
    <location>
        <begin position="220"/>
        <end position="331"/>
    </location>
</feature>
<dbReference type="Gene3D" id="3.10.25.10">
    <property type="entry name" value="Formyl transferase, C-terminal domain"/>
    <property type="match status" value="1"/>
</dbReference>
<sequence>MKKLQMTKTKILFIGTSDFAVPILEKLAHSEFIELIGVVTQPDKSIGRHQSELGQSPVKQWVQTSSKKEKKVQLFQPEKLRDEAEKIIELTQPDLIIVASYGQMVPKIMIDYPKFKCLNVHVSLLPDLRGAVPMPMAILKGYKKTGVSIPIMTEKLDDGDIIARREIDIDDDETTESLTKKASNVGADLLISILQKWMNGEVKPVPQDHSKATYCTQNDISKEKAQLLTTDTAIDIDRKIRAFYPWPIAWSFLRGPEDDKQMEGIEANAQFKGKRLKIFKIKVLDEKYPNKKNLKLFKYENRLILRADDGWLEILECQLEGKKKMPGSDYLFLANDKCESAPII</sequence>
<comment type="similarity">
    <text evidence="2 8">Belongs to the Fmt family.</text>
</comment>
<evidence type="ECO:0000256" key="3">
    <source>
        <dbReference type="ARBA" id="ARBA00012261"/>
    </source>
</evidence>
<dbReference type="InterPro" id="IPR041711">
    <property type="entry name" value="Met-tRNA-FMT_N"/>
</dbReference>
<feature type="domain" description="Formyl transferase N-terminal" evidence="9">
    <location>
        <begin position="10"/>
        <end position="192"/>
    </location>
</feature>
<dbReference type="EMBL" id="LBTH01000010">
    <property type="protein sequence ID" value="KKQ36069.1"/>
    <property type="molecule type" value="Genomic_DNA"/>
</dbReference>
<evidence type="ECO:0000256" key="7">
    <source>
        <dbReference type="ARBA" id="ARBA00048558"/>
    </source>
</evidence>
<organism evidence="11 12">
    <name type="scientific">candidate division WS6 bacterium GW2011_GWA2_37_6</name>
    <dbReference type="NCBI Taxonomy" id="1619087"/>
    <lineage>
        <taxon>Bacteria</taxon>
        <taxon>Candidatus Dojkabacteria</taxon>
    </lineage>
</organism>
<dbReference type="Gene3D" id="3.40.50.170">
    <property type="entry name" value="Formyl transferase, N-terminal domain"/>
    <property type="match status" value="1"/>
</dbReference>
<protein>
    <recommendedName>
        <fullName evidence="4 8">Methionyl-tRNA formyltransferase</fullName>
        <ecNumber evidence="3 8">2.1.2.9</ecNumber>
    </recommendedName>
</protein>
<dbReference type="InterPro" id="IPR005793">
    <property type="entry name" value="Formyl_trans_C"/>
</dbReference>
<dbReference type="Pfam" id="PF00551">
    <property type="entry name" value="Formyl_trans_N"/>
    <property type="match status" value="1"/>
</dbReference>
<evidence type="ECO:0000259" key="10">
    <source>
        <dbReference type="Pfam" id="PF02911"/>
    </source>
</evidence>
<dbReference type="CDD" id="cd08646">
    <property type="entry name" value="FMT_core_Met-tRNA-FMT_N"/>
    <property type="match status" value="1"/>
</dbReference>
<evidence type="ECO:0000259" key="9">
    <source>
        <dbReference type="Pfam" id="PF00551"/>
    </source>
</evidence>
<dbReference type="GO" id="GO:0004479">
    <property type="term" value="F:methionyl-tRNA formyltransferase activity"/>
    <property type="evidence" value="ECO:0007669"/>
    <property type="project" value="UniProtKB-UniRule"/>
</dbReference>
<accession>A0A0G0JH31</accession>
<dbReference type="Pfam" id="PF02911">
    <property type="entry name" value="Formyl_trans_C"/>
    <property type="match status" value="1"/>
</dbReference>
<dbReference type="InterPro" id="IPR005794">
    <property type="entry name" value="Fmt"/>
</dbReference>
<dbReference type="InterPro" id="IPR011034">
    <property type="entry name" value="Formyl_transferase-like_C_sf"/>
</dbReference>
<feature type="binding site" evidence="8">
    <location>
        <begin position="123"/>
        <end position="126"/>
    </location>
    <ligand>
        <name>(6S)-5,6,7,8-tetrahydrofolate</name>
        <dbReference type="ChEBI" id="CHEBI:57453"/>
    </ligand>
</feature>
<evidence type="ECO:0000256" key="6">
    <source>
        <dbReference type="ARBA" id="ARBA00022917"/>
    </source>
</evidence>
<dbReference type="HAMAP" id="MF_00182">
    <property type="entry name" value="Formyl_trans"/>
    <property type="match status" value="1"/>
</dbReference>
<keyword evidence="6 8" id="KW-0648">Protein biosynthesis</keyword>
<evidence type="ECO:0000256" key="1">
    <source>
        <dbReference type="ARBA" id="ARBA00002606"/>
    </source>
</evidence>
<comment type="function">
    <text evidence="1 8">Attaches a formyl group to the free amino group of methionyl-tRNA(fMet). The formyl group appears to play a dual role in the initiator identity of N-formylmethionyl-tRNA by promoting its recognition by IF2 and preventing the misappropriation of this tRNA by the elongation apparatus.</text>
</comment>
<dbReference type="EC" id="2.1.2.9" evidence="3 8"/>
<comment type="caution">
    <text evidence="11">The sequence shown here is derived from an EMBL/GenBank/DDBJ whole genome shotgun (WGS) entry which is preliminary data.</text>
</comment>
<dbReference type="InterPro" id="IPR037022">
    <property type="entry name" value="Formyl_trans_C_sf"/>
</dbReference>
<dbReference type="AlphaFoldDB" id="A0A0G0JH31"/>
<dbReference type="PATRIC" id="fig|1619087.5.peg.161"/>
<comment type="catalytic activity">
    <reaction evidence="7 8">
        <text>L-methionyl-tRNA(fMet) + (6R)-10-formyltetrahydrofolate = N-formyl-L-methionyl-tRNA(fMet) + (6S)-5,6,7,8-tetrahydrofolate + H(+)</text>
        <dbReference type="Rhea" id="RHEA:24380"/>
        <dbReference type="Rhea" id="RHEA-COMP:9952"/>
        <dbReference type="Rhea" id="RHEA-COMP:9953"/>
        <dbReference type="ChEBI" id="CHEBI:15378"/>
        <dbReference type="ChEBI" id="CHEBI:57453"/>
        <dbReference type="ChEBI" id="CHEBI:78530"/>
        <dbReference type="ChEBI" id="CHEBI:78844"/>
        <dbReference type="ChEBI" id="CHEBI:195366"/>
        <dbReference type="EC" id="2.1.2.9"/>
    </reaction>
</comment>
<dbReference type="GO" id="GO:0005829">
    <property type="term" value="C:cytosol"/>
    <property type="evidence" value="ECO:0007669"/>
    <property type="project" value="TreeGrafter"/>
</dbReference>
<evidence type="ECO:0000313" key="12">
    <source>
        <dbReference type="Proteomes" id="UP000034852"/>
    </source>
</evidence>
<dbReference type="SUPFAM" id="SSF53328">
    <property type="entry name" value="Formyltransferase"/>
    <property type="match status" value="1"/>
</dbReference>
<dbReference type="Proteomes" id="UP000034852">
    <property type="component" value="Unassembled WGS sequence"/>
</dbReference>
<evidence type="ECO:0000313" key="11">
    <source>
        <dbReference type="EMBL" id="KKQ36069.1"/>
    </source>
</evidence>